<dbReference type="PANTHER" id="PTHR16305">
    <property type="entry name" value="TESTICULAR SOLUBLE ADENYLYL CYCLASE"/>
    <property type="match status" value="1"/>
</dbReference>
<keyword evidence="1" id="KW-0547">Nucleotide-binding</keyword>
<name>K6X2S4_9ACTN</name>
<organism evidence="4 5">
    <name type="scientific">Gordonia namibiensis NBRC 108229</name>
    <dbReference type="NCBI Taxonomy" id="1208314"/>
    <lineage>
        <taxon>Bacteria</taxon>
        <taxon>Bacillati</taxon>
        <taxon>Actinomycetota</taxon>
        <taxon>Actinomycetes</taxon>
        <taxon>Mycobacteriales</taxon>
        <taxon>Gordoniaceae</taxon>
        <taxon>Gordonia</taxon>
    </lineage>
</organism>
<evidence type="ECO:0000259" key="3">
    <source>
        <dbReference type="PROSITE" id="PS50125"/>
    </source>
</evidence>
<proteinExistence type="predicted"/>
<keyword evidence="5" id="KW-1185">Reference proteome</keyword>
<evidence type="ECO:0000256" key="1">
    <source>
        <dbReference type="ARBA" id="ARBA00022741"/>
    </source>
</evidence>
<dbReference type="GO" id="GO:0035556">
    <property type="term" value="P:intracellular signal transduction"/>
    <property type="evidence" value="ECO:0007669"/>
    <property type="project" value="InterPro"/>
</dbReference>
<gene>
    <name evidence="4" type="ORF">GONAM_02_02000</name>
</gene>
<reference evidence="4 5" key="1">
    <citation type="submission" date="2012-08" db="EMBL/GenBank/DDBJ databases">
        <title>Whole genome shotgun sequence of Gordonia namibiensis NBRC 108229.</title>
        <authorList>
            <person name="Isaki-Nakamura S."/>
            <person name="Hosoyama A."/>
            <person name="Tsuchikane K."/>
            <person name="Katsumata H."/>
            <person name="Baba S."/>
            <person name="Yamazaki S."/>
            <person name="Fujita N."/>
        </authorList>
    </citation>
    <scope>NUCLEOTIDE SEQUENCE [LARGE SCALE GENOMIC DNA]</scope>
    <source>
        <strain evidence="4 5">NBRC 108229</strain>
    </source>
</reference>
<dbReference type="GO" id="GO:0009190">
    <property type="term" value="P:cyclic nucleotide biosynthetic process"/>
    <property type="evidence" value="ECO:0007669"/>
    <property type="project" value="InterPro"/>
</dbReference>
<dbReference type="InterPro" id="IPR027417">
    <property type="entry name" value="P-loop_NTPase"/>
</dbReference>
<dbReference type="InterPro" id="IPR029787">
    <property type="entry name" value="Nucleotide_cyclase"/>
</dbReference>
<dbReference type="Pfam" id="PF13191">
    <property type="entry name" value="AAA_16"/>
    <property type="match status" value="1"/>
</dbReference>
<dbReference type="InterPro" id="IPR001054">
    <property type="entry name" value="A/G_cyclase"/>
</dbReference>
<dbReference type="Pfam" id="PF00211">
    <property type="entry name" value="Guanylate_cyc"/>
    <property type="match status" value="1"/>
</dbReference>
<evidence type="ECO:0000256" key="2">
    <source>
        <dbReference type="ARBA" id="ARBA00022840"/>
    </source>
</evidence>
<evidence type="ECO:0000313" key="5">
    <source>
        <dbReference type="Proteomes" id="UP000035058"/>
    </source>
</evidence>
<evidence type="ECO:0000313" key="4">
    <source>
        <dbReference type="EMBL" id="GAB98677.1"/>
    </source>
</evidence>
<feature type="domain" description="Guanylate cyclase" evidence="3">
    <location>
        <begin position="27"/>
        <end position="157"/>
    </location>
</feature>
<dbReference type="Proteomes" id="UP000035058">
    <property type="component" value="Unassembled WGS sequence"/>
</dbReference>
<dbReference type="Gene3D" id="3.30.70.1230">
    <property type="entry name" value="Nucleotide cyclase"/>
    <property type="match status" value="1"/>
</dbReference>
<keyword evidence="2" id="KW-0067">ATP-binding</keyword>
<dbReference type="CDD" id="cd07302">
    <property type="entry name" value="CHD"/>
    <property type="match status" value="1"/>
</dbReference>
<dbReference type="InterPro" id="IPR041664">
    <property type="entry name" value="AAA_16"/>
</dbReference>
<comment type="caution">
    <text evidence="4">The sequence shown here is derived from an EMBL/GenBank/DDBJ whole genome shotgun (WGS) entry which is preliminary data.</text>
</comment>
<dbReference type="EMBL" id="BAHE01000002">
    <property type="protein sequence ID" value="GAB98677.1"/>
    <property type="molecule type" value="Genomic_DNA"/>
</dbReference>
<dbReference type="AlphaFoldDB" id="K6X2S4"/>
<dbReference type="Gene3D" id="3.40.50.300">
    <property type="entry name" value="P-loop containing nucleotide triphosphate hydrolases"/>
    <property type="match status" value="1"/>
</dbReference>
<dbReference type="SMART" id="SM00044">
    <property type="entry name" value="CYCc"/>
    <property type="match status" value="1"/>
</dbReference>
<sequence length="1047" mass="113731">MRTYAKFCDECGVPTDSGDVTEYKQVTVLFADVVRSMDLAAALDAERWQQIITSLAERSAAVVRRRGGRVDFTGDGVMAIFGAPKALEDHAFRGCQAALEIQESARRLAEDVRLRDGVEFALRVGVNSGEVIAGAVGDASLGYSAIGRQVGMAQRMESVAPPGGVMLSLATARLVQDVAALGEPEWVRIKGSTRPVQARRLLTLAPRIARRRPTESALIGRRREMSVVDHMMDETVCGRGGVVVVVGSPGIGKSRLARESAARALSRGFEVTWGFGDTHRRDIAFGVLAGLLRSALGLDDGDVGAARAQVRARFPDACNQDLLLLDDLVGIADPGQSLPEIEPDAKRRRLTALLKGETLARTEPSLTIIEDAQWIDKPSETTLTELLDAVPRTPTLVIITARPDYHGALRCVTDTPVVELDPLGDGDVVRIITDLTGTDQSVAQLVDKVAEQAGGNPFYAEEMVRELVQRGVLHGERGAYVTAVDVADVAVPATIQATIEARIDLLGAQAKRAVLAMSVIGVRFDARLLPALDLDSSVDELLHAEVLDEVLVGEQVEYMFRHPLIWAVAYRSMLRSQRAVWHRRVASAIESTEPGSVDRNAAIIAEHLRAAGELRAAYSWHMRAATRSMNRDVKVARSSWQKAAEIAKAIPDDDPDRLAMCIAPTTMLCATDWQDYGVRRSDVRFAELNRLCEQAGDAVSLAIGRSGLTADLIFAGRIAEGARLSSEQIAALEAIGDPNLTMALTPPLFVNWLEAGNVDQVRRCAQMVIDLAGGDPTKGAGFGLASPLATATAFRGVVRWMQGLKGWRTDIEDAIELARINSPQYFALVLNWTVGLAIQFGVLRADDRAVRLGEEALQTAERVGDDNALMFAEYVLGIVLLNRDSGADRRRGLEVMEQARDVWAKRGSVYLVPIAALMTARERARFGRRERDHAIETMRAALDELWAAGRIGPAILGTGFLVAVLLDRGGASDISESEKILGRMHRYPDTGRWGPTQVVSQQSRPLLARARRDPAYSSIVSQYRAFAESVGYEGHIDFAARLQHAAI</sequence>
<dbReference type="GO" id="GO:0004016">
    <property type="term" value="F:adenylate cyclase activity"/>
    <property type="evidence" value="ECO:0007669"/>
    <property type="project" value="UniProtKB-ARBA"/>
</dbReference>
<dbReference type="GO" id="GO:0005524">
    <property type="term" value="F:ATP binding"/>
    <property type="evidence" value="ECO:0007669"/>
    <property type="project" value="UniProtKB-KW"/>
</dbReference>
<accession>K6X2S4</accession>
<dbReference type="RefSeq" id="WP_006864958.1">
    <property type="nucleotide sequence ID" value="NZ_BAHE01000002.1"/>
</dbReference>
<dbReference type="SUPFAM" id="SSF52540">
    <property type="entry name" value="P-loop containing nucleoside triphosphate hydrolases"/>
    <property type="match status" value="1"/>
</dbReference>
<dbReference type="PANTHER" id="PTHR16305:SF28">
    <property type="entry name" value="GUANYLATE CYCLASE DOMAIN-CONTAINING PROTEIN"/>
    <property type="match status" value="1"/>
</dbReference>
<dbReference type="PROSITE" id="PS50125">
    <property type="entry name" value="GUANYLATE_CYCLASE_2"/>
    <property type="match status" value="1"/>
</dbReference>
<protein>
    <recommendedName>
        <fullName evidence="3">Guanylate cyclase domain-containing protein</fullName>
    </recommendedName>
</protein>
<dbReference type="GO" id="GO:0005737">
    <property type="term" value="C:cytoplasm"/>
    <property type="evidence" value="ECO:0007669"/>
    <property type="project" value="TreeGrafter"/>
</dbReference>
<dbReference type="SUPFAM" id="SSF55073">
    <property type="entry name" value="Nucleotide cyclase"/>
    <property type="match status" value="1"/>
</dbReference>